<dbReference type="InterPro" id="IPR029069">
    <property type="entry name" value="HotDog_dom_sf"/>
</dbReference>
<sequence>MSAPERADVVLGSVPKLGPLYAAAAGKQAAGWRRRRAVRGRGPGAPEEVLRLPAVRHVVRGVAADPGRLAAYQRLVGDALRDTLPSVYVHGLAFPVAVGVMVRADFPLPLLGMVHLGNVVEHSRPIGVGEELEIAAWPENLRAHRAGTRVDMVVEASAGGVPVWRGVSTYLAKGIGAAPELAPGEPRACLPPAPTARWQLDAATGRAYAAVLGDYNPIHLGVLPAKALGLKRPIAHGMYLAGRVLATAAPNDCGYRWSIRFEAPVFLPGTVEVALGPHNGTVDFEGWNAASGRRHFAGRVGALPPAET</sequence>
<keyword evidence="4" id="KW-1185">Reference proteome</keyword>
<evidence type="ECO:0000259" key="2">
    <source>
        <dbReference type="Pfam" id="PF01575"/>
    </source>
</evidence>
<dbReference type="Proteomes" id="UP000325307">
    <property type="component" value="Unassembled WGS sequence"/>
</dbReference>
<dbReference type="RefSeq" id="WP_149955611.1">
    <property type="nucleotide sequence ID" value="NZ_BKDJ01000002.1"/>
</dbReference>
<reference evidence="3 4" key="1">
    <citation type="submission" date="2019-09" db="EMBL/GenBank/DDBJ databases">
        <title>Arthrobacter zafarii sp. nov., a moderately thermotolerant and halotolerant actinobacterium isolated from Cholistan desert soil of Pakistan.</title>
        <authorList>
            <person name="Amin A."/>
            <person name="Ahmed I."/>
            <person name="Khalid N."/>
            <person name="Schumann P."/>
            <person name="Busse H.J."/>
            <person name="Khan I.U."/>
            <person name="Li S."/>
            <person name="Li W.J."/>
        </authorList>
    </citation>
    <scope>NUCLEOTIDE SEQUENCE [LARGE SCALE GENOMIC DNA]</scope>
    <source>
        <strain evidence="3 4">NCCP-1664</strain>
    </source>
</reference>
<dbReference type="PANTHER" id="PTHR43841:SF3">
    <property type="entry name" value="(3R)-HYDROXYACYL-ACP DEHYDRATASE SUBUNIT HADB"/>
    <property type="match status" value="1"/>
</dbReference>
<dbReference type="Gene3D" id="3.10.129.10">
    <property type="entry name" value="Hotdog Thioesterase"/>
    <property type="match status" value="1"/>
</dbReference>
<evidence type="ECO:0000313" key="3">
    <source>
        <dbReference type="EMBL" id="GER22072.1"/>
    </source>
</evidence>
<accession>A0A5A7NPI5</accession>
<name>A0A5A7NPI5_9MICC</name>
<dbReference type="Pfam" id="PF01575">
    <property type="entry name" value="MaoC_dehydratas"/>
    <property type="match status" value="1"/>
</dbReference>
<dbReference type="AlphaFoldDB" id="A0A5A7NPI5"/>
<proteinExistence type="inferred from homology"/>
<evidence type="ECO:0000313" key="4">
    <source>
        <dbReference type="Proteomes" id="UP000325307"/>
    </source>
</evidence>
<dbReference type="OrthoDB" id="9774179at2"/>
<gene>
    <name evidence="3" type="ORF">NCCP1664_05690</name>
</gene>
<comment type="similarity">
    <text evidence="1">Belongs to the enoyl-CoA hydratase/isomerase family.</text>
</comment>
<evidence type="ECO:0000256" key="1">
    <source>
        <dbReference type="ARBA" id="ARBA00005254"/>
    </source>
</evidence>
<dbReference type="EMBL" id="BKDJ01000002">
    <property type="protein sequence ID" value="GER22072.1"/>
    <property type="molecule type" value="Genomic_DNA"/>
</dbReference>
<dbReference type="InterPro" id="IPR002539">
    <property type="entry name" value="MaoC-like_dom"/>
</dbReference>
<feature type="domain" description="MaoC-like" evidence="2">
    <location>
        <begin position="200"/>
        <end position="275"/>
    </location>
</feature>
<protein>
    <submittedName>
        <fullName evidence="3">Acyl dehydratase</fullName>
    </submittedName>
</protein>
<organism evidence="3 4">
    <name type="scientific">Zafaria cholistanensis</name>
    <dbReference type="NCBI Taxonomy" id="1682741"/>
    <lineage>
        <taxon>Bacteria</taxon>
        <taxon>Bacillati</taxon>
        <taxon>Actinomycetota</taxon>
        <taxon>Actinomycetes</taxon>
        <taxon>Micrococcales</taxon>
        <taxon>Micrococcaceae</taxon>
        <taxon>Zafaria</taxon>
    </lineage>
</organism>
<comment type="caution">
    <text evidence="3">The sequence shown here is derived from an EMBL/GenBank/DDBJ whole genome shotgun (WGS) entry which is preliminary data.</text>
</comment>
<dbReference type="PANTHER" id="PTHR43841">
    <property type="entry name" value="3-HYDROXYACYL-THIOESTER DEHYDRATASE HTDX-RELATED"/>
    <property type="match status" value="1"/>
</dbReference>
<dbReference type="SUPFAM" id="SSF54637">
    <property type="entry name" value="Thioesterase/thiol ester dehydrase-isomerase"/>
    <property type="match status" value="2"/>
</dbReference>